<organism evidence="1 2">
    <name type="scientific">Xanthomonas campestris pv. glycines</name>
    <dbReference type="NCBI Taxonomy" id="473421"/>
    <lineage>
        <taxon>Bacteria</taxon>
        <taxon>Pseudomonadati</taxon>
        <taxon>Pseudomonadota</taxon>
        <taxon>Gammaproteobacteria</taxon>
        <taxon>Lysobacterales</taxon>
        <taxon>Lysobacteraceae</taxon>
        <taxon>Xanthomonas</taxon>
    </lineage>
</organism>
<accession>A0AAX0I3F8</accession>
<sequence length="42" mass="4194">MAGAPKHIDGNCLRSVASDLRADASMPCRDLAAPCAVPALGA</sequence>
<dbReference type="EMBL" id="MKCQ01000001">
    <property type="protein sequence ID" value="OEY91418.1"/>
    <property type="molecule type" value="Genomic_DNA"/>
</dbReference>
<protein>
    <submittedName>
        <fullName evidence="1">Uncharacterized protein</fullName>
    </submittedName>
</protein>
<dbReference type="AlphaFoldDB" id="A0AAX0I3F8"/>
<reference evidence="1 2" key="1">
    <citation type="submission" date="2016-09" db="EMBL/GenBank/DDBJ databases">
        <authorList>
            <person name="Wen S.-F."/>
            <person name="Lo A.-C."/>
            <person name="Lin C.-J."/>
            <person name="Tseng T.-T."/>
        </authorList>
    </citation>
    <scope>NUCLEOTIDE SEQUENCE [LARGE SCALE GENOMIC DNA]</scope>
    <source>
        <strain evidence="1 2">12609</strain>
    </source>
</reference>
<evidence type="ECO:0000313" key="2">
    <source>
        <dbReference type="Proteomes" id="UP000175852"/>
    </source>
</evidence>
<comment type="caution">
    <text evidence="1">The sequence shown here is derived from an EMBL/GenBank/DDBJ whole genome shotgun (WGS) entry which is preliminary data.</text>
</comment>
<name>A0AAX0I3F8_XANCG</name>
<evidence type="ECO:0000313" key="1">
    <source>
        <dbReference type="EMBL" id="OEY91418.1"/>
    </source>
</evidence>
<dbReference type="Proteomes" id="UP000175852">
    <property type="component" value="Unassembled WGS sequence"/>
</dbReference>
<gene>
    <name evidence="1" type="ORF">BIY41_01570</name>
</gene>
<proteinExistence type="predicted"/>